<dbReference type="Proteomes" id="UP001079430">
    <property type="component" value="Unassembled WGS sequence"/>
</dbReference>
<feature type="domain" description="Carrier" evidence="5">
    <location>
        <begin position="722"/>
        <end position="797"/>
    </location>
</feature>
<gene>
    <name evidence="6" type="ORF">O3W52_27050</name>
</gene>
<dbReference type="SMART" id="SM00823">
    <property type="entry name" value="PKS_PP"/>
    <property type="match status" value="1"/>
</dbReference>
<keyword evidence="2" id="KW-0596">Phosphopantetheine</keyword>
<dbReference type="InterPro" id="IPR036736">
    <property type="entry name" value="ACP-like_sf"/>
</dbReference>
<dbReference type="InterPro" id="IPR020845">
    <property type="entry name" value="AMP-binding_CS"/>
</dbReference>
<reference evidence="6" key="1">
    <citation type="submission" date="2022-10" db="EMBL/GenBank/DDBJ databases">
        <title>Whole genome sequencing of three plant growth promoting bacteria isolated from Vachellia tortilis subsp. raddiana in Morocco.</title>
        <authorList>
            <person name="Hnini M."/>
            <person name="Zouagui R."/>
            <person name="Zouagui H."/>
            <person name="Chemao Elfihri M.-W."/>
            <person name="Ibrahimi A."/>
            <person name="Sbabou L."/>
            <person name="Aurag J."/>
        </authorList>
    </citation>
    <scope>NUCLEOTIDE SEQUENCE</scope>
    <source>
        <strain evidence="6">LMR678</strain>
    </source>
</reference>
<evidence type="ECO:0000313" key="7">
    <source>
        <dbReference type="Proteomes" id="UP001079430"/>
    </source>
</evidence>
<name>A0ABT4KNF1_9HYPH</name>
<evidence type="ECO:0000256" key="2">
    <source>
        <dbReference type="ARBA" id="ARBA00022450"/>
    </source>
</evidence>
<dbReference type="InterPro" id="IPR025110">
    <property type="entry name" value="AMP-bd_C"/>
</dbReference>
<evidence type="ECO:0000256" key="3">
    <source>
        <dbReference type="ARBA" id="ARBA00022553"/>
    </source>
</evidence>
<dbReference type="InterPro" id="IPR006162">
    <property type="entry name" value="Ppantetheine_attach_site"/>
</dbReference>
<dbReference type="NCBIfam" id="TIGR01733">
    <property type="entry name" value="AA-adenyl-dom"/>
    <property type="match status" value="1"/>
</dbReference>
<dbReference type="Gene3D" id="3.30.559.30">
    <property type="entry name" value="Nonribosomal peptide synthetase, condensation domain"/>
    <property type="match status" value="1"/>
</dbReference>
<dbReference type="PROSITE" id="PS50075">
    <property type="entry name" value="CARRIER"/>
    <property type="match status" value="1"/>
</dbReference>
<dbReference type="Pfam" id="PF00668">
    <property type="entry name" value="Condensation"/>
    <property type="match status" value="1"/>
</dbReference>
<dbReference type="Gene3D" id="2.30.38.10">
    <property type="entry name" value="Luciferase, Domain 3"/>
    <property type="match status" value="1"/>
</dbReference>
<organism evidence="6 7">
    <name type="scientific">Sinorhizobium psoraleae</name>
    <dbReference type="NCBI Taxonomy" id="520838"/>
    <lineage>
        <taxon>Bacteria</taxon>
        <taxon>Pseudomonadati</taxon>
        <taxon>Pseudomonadota</taxon>
        <taxon>Alphaproteobacteria</taxon>
        <taxon>Hyphomicrobiales</taxon>
        <taxon>Rhizobiaceae</taxon>
        <taxon>Sinorhizobium/Ensifer group</taxon>
        <taxon>Sinorhizobium</taxon>
    </lineage>
</organism>
<evidence type="ECO:0000259" key="5">
    <source>
        <dbReference type="PROSITE" id="PS50075"/>
    </source>
</evidence>
<dbReference type="SUPFAM" id="SSF47336">
    <property type="entry name" value="ACP-like"/>
    <property type="match status" value="1"/>
</dbReference>
<comment type="cofactor">
    <cofactor evidence="1">
        <name>pantetheine 4'-phosphate</name>
        <dbReference type="ChEBI" id="CHEBI:47942"/>
    </cofactor>
</comment>
<keyword evidence="4" id="KW-0479">Metal-binding</keyword>
<dbReference type="SUPFAM" id="SSF56801">
    <property type="entry name" value="Acetyl-CoA synthetase-like"/>
    <property type="match status" value="1"/>
</dbReference>
<dbReference type="Gene3D" id="1.10.1200.10">
    <property type="entry name" value="ACP-like"/>
    <property type="match status" value="1"/>
</dbReference>
<dbReference type="Pfam" id="PF13193">
    <property type="entry name" value="AMP-binding_C"/>
    <property type="match status" value="1"/>
</dbReference>
<comment type="caution">
    <text evidence="6">The sequence shown here is derived from an EMBL/GenBank/DDBJ whole genome shotgun (WGS) entry which is preliminary data.</text>
</comment>
<dbReference type="PROSITE" id="PS00455">
    <property type="entry name" value="AMP_BINDING"/>
    <property type="match status" value="1"/>
</dbReference>
<dbReference type="Gene3D" id="3.40.50.980">
    <property type="match status" value="2"/>
</dbReference>
<dbReference type="InterPro" id="IPR009081">
    <property type="entry name" value="PP-bd_ACP"/>
</dbReference>
<dbReference type="EMBL" id="JAPVOI010000005">
    <property type="protein sequence ID" value="MCZ4093490.1"/>
    <property type="molecule type" value="Genomic_DNA"/>
</dbReference>
<dbReference type="InterPro" id="IPR000873">
    <property type="entry name" value="AMP-dep_synth/lig_dom"/>
</dbReference>
<dbReference type="SUPFAM" id="SSF52777">
    <property type="entry name" value="CoA-dependent acyltransferases"/>
    <property type="match status" value="1"/>
</dbReference>
<dbReference type="PANTHER" id="PTHR45527">
    <property type="entry name" value="NONRIBOSOMAL PEPTIDE SYNTHETASE"/>
    <property type="match status" value="1"/>
</dbReference>
<dbReference type="CDD" id="cd12117">
    <property type="entry name" value="A_NRPS_Srf_like"/>
    <property type="match status" value="1"/>
</dbReference>
<dbReference type="Pfam" id="PF00501">
    <property type="entry name" value="AMP-binding"/>
    <property type="match status" value="1"/>
</dbReference>
<sequence>MAQSSGREQVVFGTVLFGRMHAGAGADRTMGLFINALPLRLDLDGTGVAASVRATHARLSELLSHEHASLALAQRCSGVAAPAPLFGALMNYRHNTPAHNTPAQTPAMSGVGTSDVLSGIEWLGGEERTNYPLALSVEDFGTALGLTAQVAEPISADRVCGYMQRALEQLVEALERAPDRPVRELDILPAEERVYLLEELNRTEADYPSQLCIHELFEAQVRRAPDAVALVHEDERLSYGELNARANRLAHHLIGLGVKPGDSVATTLDRSVSLVVAQLAILKAGGVYVPIDRALPSARQEWLIADCAARLVLIESDDRDLVKATIPVLPIEPLIAGTKSSADLGLALSADAAAYVMYTSGSTGLPKGVVVPHRAVNRLVISNGYAKIDAGDRVAWASNPAFDASTFEVWAPLLNGGCIIAMDGINPADFAKALKQQRVTILFLTTALFNQYTSLIAPTLAQLKYLLCGGERNDLPSFLKLLREEGPVRLIHCYGPTETTTFATVCEIAKSVEDMTSIPIGRPIANTRVYVLDAHGGPVPFGAVGELYIGGAGVARGYLNRPELTAARFMADPFSDEPGARMYRTGDLARYLPDGNLEFLGRNDDQVKIRGFRIEPGEIAARLSEHAWVREAVVVAHEDRAGDKRLVAYVVCGPEAGSNNEDGGSGLAGALRAHVSGRLPDYMVPSAFVRLAALPLTPNGKLDRKALPVPDDDAYARNAYEAPQGAVETALAEIWAELLGIERIGRNDNFFELGGHSLLAVQLSSRLPQAVGVEVPLATLFARPVLADLAAGIIEVLSRAGPHELPAITAVSRQEPLVLSFAQQRLWFWRSSTRAAPTITYRWPCG</sequence>
<evidence type="ECO:0000256" key="4">
    <source>
        <dbReference type="ARBA" id="ARBA00022723"/>
    </source>
</evidence>
<accession>A0ABT4KNF1</accession>
<dbReference type="InterPro" id="IPR020806">
    <property type="entry name" value="PKS_PP-bd"/>
</dbReference>
<dbReference type="InterPro" id="IPR045851">
    <property type="entry name" value="AMP-bd_C_sf"/>
</dbReference>
<keyword evidence="7" id="KW-1185">Reference proteome</keyword>
<proteinExistence type="predicted"/>
<dbReference type="Pfam" id="PF00550">
    <property type="entry name" value="PP-binding"/>
    <property type="match status" value="1"/>
</dbReference>
<evidence type="ECO:0000313" key="6">
    <source>
        <dbReference type="EMBL" id="MCZ4093490.1"/>
    </source>
</evidence>
<dbReference type="InterPro" id="IPR010071">
    <property type="entry name" value="AA_adenyl_dom"/>
</dbReference>
<dbReference type="PROSITE" id="PS00012">
    <property type="entry name" value="PHOSPHOPANTETHEINE"/>
    <property type="match status" value="1"/>
</dbReference>
<protein>
    <submittedName>
        <fullName evidence="6">Amino acid adenylation domain-containing protein</fullName>
    </submittedName>
</protein>
<dbReference type="InterPro" id="IPR001242">
    <property type="entry name" value="Condensation_dom"/>
</dbReference>
<evidence type="ECO:0000256" key="1">
    <source>
        <dbReference type="ARBA" id="ARBA00001957"/>
    </source>
</evidence>
<dbReference type="PANTHER" id="PTHR45527:SF1">
    <property type="entry name" value="FATTY ACID SYNTHASE"/>
    <property type="match status" value="1"/>
</dbReference>
<keyword evidence="3" id="KW-0597">Phosphoprotein</keyword>
<dbReference type="Gene3D" id="3.30.300.30">
    <property type="match status" value="1"/>
</dbReference>